<evidence type="ECO:0000256" key="4">
    <source>
        <dbReference type="PROSITE-ProRule" id="PRU00175"/>
    </source>
</evidence>
<feature type="compositionally biased region" description="Polar residues" evidence="5">
    <location>
        <begin position="243"/>
        <end position="255"/>
    </location>
</feature>
<dbReference type="GO" id="GO:0008270">
    <property type="term" value="F:zinc ion binding"/>
    <property type="evidence" value="ECO:0007669"/>
    <property type="project" value="UniProtKB-KW"/>
</dbReference>
<gene>
    <name evidence="7" type="ORF">BG011_004310</name>
</gene>
<dbReference type="SMART" id="SM00184">
    <property type="entry name" value="RING"/>
    <property type="match status" value="1"/>
</dbReference>
<dbReference type="EMBL" id="JAAAJA010000282">
    <property type="protein sequence ID" value="KAG0256821.1"/>
    <property type="molecule type" value="Genomic_DNA"/>
</dbReference>
<organism evidence="7 8">
    <name type="scientific">Mortierella polycephala</name>
    <dbReference type="NCBI Taxonomy" id="41804"/>
    <lineage>
        <taxon>Eukaryota</taxon>
        <taxon>Fungi</taxon>
        <taxon>Fungi incertae sedis</taxon>
        <taxon>Mucoromycota</taxon>
        <taxon>Mortierellomycotina</taxon>
        <taxon>Mortierellomycetes</taxon>
        <taxon>Mortierellales</taxon>
        <taxon>Mortierellaceae</taxon>
        <taxon>Mortierella</taxon>
    </lineage>
</organism>
<evidence type="ECO:0000256" key="1">
    <source>
        <dbReference type="ARBA" id="ARBA00022723"/>
    </source>
</evidence>
<feature type="compositionally biased region" description="Low complexity" evidence="5">
    <location>
        <begin position="636"/>
        <end position="645"/>
    </location>
</feature>
<dbReference type="Gene3D" id="3.30.40.10">
    <property type="entry name" value="Zinc/RING finger domain, C3HC4 (zinc finger)"/>
    <property type="match status" value="1"/>
</dbReference>
<feature type="region of interest" description="Disordered" evidence="5">
    <location>
        <begin position="555"/>
        <end position="657"/>
    </location>
</feature>
<feature type="compositionally biased region" description="Polar residues" evidence="5">
    <location>
        <begin position="290"/>
        <end position="305"/>
    </location>
</feature>
<feature type="region of interest" description="Disordered" evidence="5">
    <location>
        <begin position="405"/>
        <end position="425"/>
    </location>
</feature>
<comment type="caution">
    <text evidence="7">The sequence shown here is derived from an EMBL/GenBank/DDBJ whole genome shotgun (WGS) entry which is preliminary data.</text>
</comment>
<accession>A0A9P6Q0V6</accession>
<dbReference type="OrthoDB" id="6270329at2759"/>
<protein>
    <recommendedName>
        <fullName evidence="6">RING-type domain-containing protein</fullName>
    </recommendedName>
</protein>
<dbReference type="PROSITE" id="PS00518">
    <property type="entry name" value="ZF_RING_1"/>
    <property type="match status" value="1"/>
</dbReference>
<feature type="region of interest" description="Disordered" evidence="5">
    <location>
        <begin position="513"/>
        <end position="543"/>
    </location>
</feature>
<name>A0A9P6Q0V6_9FUNG</name>
<keyword evidence="8" id="KW-1185">Reference proteome</keyword>
<feature type="compositionally biased region" description="Basic and acidic residues" evidence="5">
    <location>
        <begin position="166"/>
        <end position="184"/>
    </location>
</feature>
<feature type="compositionally biased region" description="Low complexity" evidence="5">
    <location>
        <begin position="129"/>
        <end position="154"/>
    </location>
</feature>
<evidence type="ECO:0000313" key="7">
    <source>
        <dbReference type="EMBL" id="KAG0256821.1"/>
    </source>
</evidence>
<keyword evidence="3" id="KW-0862">Zinc</keyword>
<dbReference type="PANTHER" id="PTHR23041">
    <property type="entry name" value="RING FINGER DOMAIN-CONTAINING"/>
    <property type="match status" value="1"/>
</dbReference>
<evidence type="ECO:0000313" key="8">
    <source>
        <dbReference type="Proteomes" id="UP000726737"/>
    </source>
</evidence>
<dbReference type="PANTHER" id="PTHR23041:SF78">
    <property type="entry name" value="E3 UBIQUITIN-PROTEIN LIGASE RNF4"/>
    <property type="match status" value="1"/>
</dbReference>
<feature type="region of interest" description="Disordered" evidence="5">
    <location>
        <begin position="101"/>
        <end position="387"/>
    </location>
</feature>
<feature type="region of interest" description="Disordered" evidence="5">
    <location>
        <begin position="1"/>
        <end position="70"/>
    </location>
</feature>
<dbReference type="SUPFAM" id="SSF57850">
    <property type="entry name" value="RING/U-box"/>
    <property type="match status" value="1"/>
</dbReference>
<evidence type="ECO:0000256" key="5">
    <source>
        <dbReference type="SAM" id="MobiDB-lite"/>
    </source>
</evidence>
<dbReference type="InterPro" id="IPR001841">
    <property type="entry name" value="Znf_RING"/>
</dbReference>
<sequence length="771" mass="85394">MVSPTTPTHNGGAASDAAGSKRTLASSSKLHVPRERNAVLIEDNKRLATDTDSDSDTDLDADKDHRGGYIPARMVPALASTSLERFSKDVQAHAVDMAFHAGATSARDNGIRKRKHSDDPVTAIASATSTPGPSQSVSASSTPPSSMPSTSASPYTVKPSVEDDAERTPDPERAERRSQSRDVEQSSTRKRPKVYEVEDGGDESGPEMVEYDIEEPIVIGDDDEIDIEDDDRYNNGHYPHAADTSTYNDYTSNQADDQDSVAEVYGGSPEPLDDASNALDDVPGRREPSPAQTILSQDSDVTITPSMIRRTTDRPRTTDSQAAQETLPRSTRSRASVEPRTPVPQYRESVGSRRNDPGIPEVFEVIDLTRPERRGAYPQRDSLPRVPGLSPQYSFHLPTLQRLVSRSSESVERSQRSTRASSVVNLSHSSIDVHEIPDDNEDRFGNDTVRIDNEVREVQLDPRHPWARGPIQLIHRPERRSVETIQEEQQQPRQQEEVIDVDDHLAQIDYGEIESDNDEAGEPASQENSEAEDDGITEQQVREDANWILNLRRSREERVQRRRSPSFHAQSPPFQARSPPFQARSPSFAARPSPFPTSPRRGSTPRTSSYSQYRFSPVARRPSPVPLILRNGAQPSSSSSSSRSSGPSFPDVPHLLMNGHTNLTQELAQLSQESTPQVVDLEPEPEPVRQSWVSQNLKCSICMDMMTVPTMVRCGHVFCRGCILMALNSAKHCPMCRHPTAKNKLQELEFYIGGLRPTEGDTANGRNNTIK</sequence>
<feature type="compositionally biased region" description="Basic and acidic residues" evidence="5">
    <location>
        <begin position="32"/>
        <end position="49"/>
    </location>
</feature>
<keyword evidence="2 4" id="KW-0863">Zinc-finger</keyword>
<feature type="compositionally biased region" description="Low complexity" evidence="5">
    <location>
        <begin position="583"/>
        <end position="609"/>
    </location>
</feature>
<dbReference type="InterPro" id="IPR013083">
    <property type="entry name" value="Znf_RING/FYVE/PHD"/>
</dbReference>
<feature type="domain" description="RING-type" evidence="6">
    <location>
        <begin position="699"/>
        <end position="737"/>
    </location>
</feature>
<feature type="compositionally biased region" description="Polar residues" evidence="5">
    <location>
        <begin position="320"/>
        <end position="334"/>
    </location>
</feature>
<proteinExistence type="predicted"/>
<evidence type="ECO:0000259" key="6">
    <source>
        <dbReference type="PROSITE" id="PS50089"/>
    </source>
</evidence>
<reference evidence="7" key="1">
    <citation type="journal article" date="2020" name="Fungal Divers.">
        <title>Resolving the Mortierellaceae phylogeny through synthesis of multi-gene phylogenetics and phylogenomics.</title>
        <authorList>
            <person name="Vandepol N."/>
            <person name="Liber J."/>
            <person name="Desiro A."/>
            <person name="Na H."/>
            <person name="Kennedy M."/>
            <person name="Barry K."/>
            <person name="Grigoriev I.V."/>
            <person name="Miller A.N."/>
            <person name="O'Donnell K."/>
            <person name="Stajich J.E."/>
            <person name="Bonito G."/>
        </authorList>
    </citation>
    <scope>NUCLEOTIDE SEQUENCE</scope>
    <source>
        <strain evidence="7">KOD948</strain>
    </source>
</reference>
<keyword evidence="1" id="KW-0479">Metal-binding</keyword>
<dbReference type="Proteomes" id="UP000726737">
    <property type="component" value="Unassembled WGS sequence"/>
</dbReference>
<feature type="compositionally biased region" description="Acidic residues" evidence="5">
    <location>
        <begin position="197"/>
        <end position="231"/>
    </location>
</feature>
<evidence type="ECO:0000256" key="3">
    <source>
        <dbReference type="ARBA" id="ARBA00022833"/>
    </source>
</evidence>
<dbReference type="Pfam" id="PF13923">
    <property type="entry name" value="zf-C3HC4_2"/>
    <property type="match status" value="1"/>
</dbReference>
<dbReference type="InterPro" id="IPR047134">
    <property type="entry name" value="RNF4"/>
</dbReference>
<dbReference type="InterPro" id="IPR017907">
    <property type="entry name" value="Znf_RING_CS"/>
</dbReference>
<dbReference type="AlphaFoldDB" id="A0A9P6Q0V6"/>
<evidence type="ECO:0000256" key="2">
    <source>
        <dbReference type="ARBA" id="ARBA00022771"/>
    </source>
</evidence>
<dbReference type="PROSITE" id="PS50089">
    <property type="entry name" value="ZF_RING_2"/>
    <property type="match status" value="1"/>
</dbReference>